<dbReference type="Gene3D" id="1.10.150.240">
    <property type="entry name" value="Putative phosphatase, domain 2"/>
    <property type="match status" value="1"/>
</dbReference>
<dbReference type="Proteomes" id="UP000622707">
    <property type="component" value="Unassembled WGS sequence"/>
</dbReference>
<dbReference type="CDD" id="cd02603">
    <property type="entry name" value="HAD_sEH-N_like"/>
    <property type="match status" value="1"/>
</dbReference>
<dbReference type="RefSeq" id="WP_201692928.1">
    <property type="nucleotide sequence ID" value="NZ_JAEQND010000017.1"/>
</dbReference>
<dbReference type="Pfam" id="PF00702">
    <property type="entry name" value="Hydrolase"/>
    <property type="match status" value="1"/>
</dbReference>
<dbReference type="InterPro" id="IPR023214">
    <property type="entry name" value="HAD_sf"/>
</dbReference>
<accession>A0ABS1JWR2</accession>
<gene>
    <name evidence="1" type="ORF">JI746_24545</name>
</gene>
<dbReference type="PRINTS" id="PR00413">
    <property type="entry name" value="HADHALOGNASE"/>
</dbReference>
<dbReference type="SFLD" id="SFLDG01129">
    <property type="entry name" value="C1.5:_HAD__Beta-PGM__Phosphata"/>
    <property type="match status" value="1"/>
</dbReference>
<evidence type="ECO:0000313" key="1">
    <source>
        <dbReference type="EMBL" id="MBL0428296.1"/>
    </source>
</evidence>
<sequence>MKDPQSPVRAVLFDLGGVVLDVDFARPLTVWQPHSRLSPEELRAAFRQDDPYLRHETGALSADGFLSHLRDVLALDCDADIVRAGFNAMLVAEIEETVRLLEAIRADVPCYAISNTNPVHVAEIERAFPTLLPRFARVFVSHEIGQRKPDAAAFRHVLDAIGVAAPEALLFDDLLPNIEAARAIGMQAVQVGGPEDVRRGLEERGLLERPA</sequence>
<dbReference type="InterPro" id="IPR036412">
    <property type="entry name" value="HAD-like_sf"/>
</dbReference>
<dbReference type="PANTHER" id="PTHR43611:SF3">
    <property type="entry name" value="FLAVIN MONONUCLEOTIDE HYDROLASE 1, CHLOROPLATIC"/>
    <property type="match status" value="1"/>
</dbReference>
<protein>
    <submittedName>
        <fullName evidence="1">HAD family phosphatase</fullName>
    </submittedName>
</protein>
<reference evidence="1 2" key="1">
    <citation type="journal article" date="2017" name="Int. J. Syst. Evol. Microbiol.">
        <title>Ramlibacter alkalitolerans sp. nov., alkali-tolerant bacterium isolated from soil of ginseng.</title>
        <authorList>
            <person name="Lee D.H."/>
            <person name="Cha C.J."/>
        </authorList>
    </citation>
    <scope>NUCLEOTIDE SEQUENCE [LARGE SCALE GENOMIC DNA]</scope>
    <source>
        <strain evidence="1 2">KACC 19305</strain>
    </source>
</reference>
<evidence type="ECO:0000313" key="2">
    <source>
        <dbReference type="Proteomes" id="UP000622707"/>
    </source>
</evidence>
<name>A0ABS1JWR2_9BURK</name>
<proteinExistence type="predicted"/>
<comment type="caution">
    <text evidence="1">The sequence shown here is derived from an EMBL/GenBank/DDBJ whole genome shotgun (WGS) entry which is preliminary data.</text>
</comment>
<dbReference type="PANTHER" id="PTHR43611">
    <property type="entry name" value="ALPHA-D-GLUCOSE 1-PHOSPHATE PHOSPHATASE"/>
    <property type="match status" value="1"/>
</dbReference>
<dbReference type="InterPro" id="IPR006439">
    <property type="entry name" value="HAD-SF_hydro_IA"/>
</dbReference>
<keyword evidence="2" id="KW-1185">Reference proteome</keyword>
<dbReference type="EMBL" id="JAEQND010000017">
    <property type="protein sequence ID" value="MBL0428296.1"/>
    <property type="molecule type" value="Genomic_DNA"/>
</dbReference>
<dbReference type="SUPFAM" id="SSF56784">
    <property type="entry name" value="HAD-like"/>
    <property type="match status" value="1"/>
</dbReference>
<dbReference type="NCBIfam" id="TIGR01509">
    <property type="entry name" value="HAD-SF-IA-v3"/>
    <property type="match status" value="1"/>
</dbReference>
<organism evidence="1 2">
    <name type="scientific">Ramlibacter alkalitolerans</name>
    <dbReference type="NCBI Taxonomy" id="2039631"/>
    <lineage>
        <taxon>Bacteria</taxon>
        <taxon>Pseudomonadati</taxon>
        <taxon>Pseudomonadota</taxon>
        <taxon>Betaproteobacteria</taxon>
        <taxon>Burkholderiales</taxon>
        <taxon>Comamonadaceae</taxon>
        <taxon>Ramlibacter</taxon>
    </lineage>
</organism>
<dbReference type="InterPro" id="IPR023198">
    <property type="entry name" value="PGP-like_dom2"/>
</dbReference>
<dbReference type="Gene3D" id="3.40.50.1000">
    <property type="entry name" value="HAD superfamily/HAD-like"/>
    <property type="match status" value="1"/>
</dbReference>
<dbReference type="SFLD" id="SFLDS00003">
    <property type="entry name" value="Haloacid_Dehalogenase"/>
    <property type="match status" value="1"/>
</dbReference>